<dbReference type="SMART" id="SM00276">
    <property type="entry name" value="GLECT"/>
    <property type="match status" value="1"/>
</dbReference>
<dbReference type="Gene3D" id="2.60.120.200">
    <property type="match status" value="1"/>
</dbReference>
<keyword evidence="3" id="KW-0472">Membrane</keyword>
<evidence type="ECO:0000259" key="4">
    <source>
        <dbReference type="PROSITE" id="PS51304"/>
    </source>
</evidence>
<keyword evidence="1 2" id="KW-0430">Lectin</keyword>
<organism evidence="5 6">
    <name type="scientific">Orchesella dallaii</name>
    <dbReference type="NCBI Taxonomy" id="48710"/>
    <lineage>
        <taxon>Eukaryota</taxon>
        <taxon>Metazoa</taxon>
        <taxon>Ecdysozoa</taxon>
        <taxon>Arthropoda</taxon>
        <taxon>Hexapoda</taxon>
        <taxon>Collembola</taxon>
        <taxon>Entomobryomorpha</taxon>
        <taxon>Entomobryoidea</taxon>
        <taxon>Orchesellidae</taxon>
        <taxon>Orchesellinae</taxon>
        <taxon>Orchesella</taxon>
    </lineage>
</organism>
<dbReference type="SUPFAM" id="SSF49899">
    <property type="entry name" value="Concanavalin A-like lectins/glucanases"/>
    <property type="match status" value="1"/>
</dbReference>
<feature type="domain" description="Galectin" evidence="4">
    <location>
        <begin position="9"/>
        <end position="145"/>
    </location>
</feature>
<dbReference type="Pfam" id="PF00337">
    <property type="entry name" value="Gal-bind_lectin"/>
    <property type="match status" value="1"/>
</dbReference>
<comment type="caution">
    <text evidence="5">The sequence shown here is derived from an EMBL/GenBank/DDBJ whole genome shotgun (WGS) entry which is preliminary data.</text>
</comment>
<proteinExistence type="predicted"/>
<sequence length="215" mass="24635">MVKNPEIPFKTKLDIELLVGTKITVTGHILLDAFRFAINIRHGWKAEGRKILFHLNPRFDEPNVVYDTSDGSEWMKIGRKPSGTYFTKGNNFTVDILCEEDQFLVTVDGDPFLEYKYRLPLELADVLEIQGTKNRDVAIFLVSVSNSPANPIGFSGSTEKYLNLNENDAFRNNVTCNSTSPFLIMLLIFFVLLSAVFFMVILWLKRWLDFCLPKK</sequence>
<reference evidence="5 6" key="1">
    <citation type="submission" date="2024-08" db="EMBL/GenBank/DDBJ databases">
        <authorList>
            <person name="Cucini C."/>
            <person name="Frati F."/>
        </authorList>
    </citation>
    <scope>NUCLEOTIDE SEQUENCE [LARGE SCALE GENOMIC DNA]</scope>
</reference>
<protein>
    <recommendedName>
        <fullName evidence="2">Galectin</fullName>
    </recommendedName>
</protein>
<dbReference type="PANTHER" id="PTHR11346:SF147">
    <property type="entry name" value="GALECTIN"/>
    <property type="match status" value="1"/>
</dbReference>
<dbReference type="EMBL" id="CAXLJM020000001">
    <property type="protein sequence ID" value="CAL8068520.1"/>
    <property type="molecule type" value="Genomic_DNA"/>
</dbReference>
<keyword evidence="3" id="KW-1133">Transmembrane helix</keyword>
<dbReference type="InterPro" id="IPR044156">
    <property type="entry name" value="Galectin-like"/>
</dbReference>
<dbReference type="InterPro" id="IPR013320">
    <property type="entry name" value="ConA-like_dom_sf"/>
</dbReference>
<evidence type="ECO:0000256" key="3">
    <source>
        <dbReference type="SAM" id="Phobius"/>
    </source>
</evidence>
<accession>A0ABP1PIB3</accession>
<feature type="transmembrane region" description="Helical" evidence="3">
    <location>
        <begin position="182"/>
        <end position="204"/>
    </location>
</feature>
<keyword evidence="3" id="KW-0812">Transmembrane</keyword>
<dbReference type="CDD" id="cd00070">
    <property type="entry name" value="GLECT"/>
    <property type="match status" value="1"/>
</dbReference>
<gene>
    <name evidence="5" type="ORF">ODALV1_LOCUS310</name>
</gene>
<dbReference type="Proteomes" id="UP001642540">
    <property type="component" value="Unassembled WGS sequence"/>
</dbReference>
<dbReference type="SMART" id="SM00908">
    <property type="entry name" value="Gal-bind_lectin"/>
    <property type="match status" value="1"/>
</dbReference>
<dbReference type="InterPro" id="IPR001079">
    <property type="entry name" value="Galectin_CRD"/>
</dbReference>
<evidence type="ECO:0000256" key="1">
    <source>
        <dbReference type="ARBA" id="ARBA00022734"/>
    </source>
</evidence>
<evidence type="ECO:0000313" key="5">
    <source>
        <dbReference type="EMBL" id="CAL8068520.1"/>
    </source>
</evidence>
<dbReference type="PROSITE" id="PS51304">
    <property type="entry name" value="GALECTIN"/>
    <property type="match status" value="1"/>
</dbReference>
<evidence type="ECO:0000256" key="2">
    <source>
        <dbReference type="RuleBase" id="RU102079"/>
    </source>
</evidence>
<keyword evidence="6" id="KW-1185">Reference proteome</keyword>
<name>A0ABP1PIB3_9HEXA</name>
<dbReference type="PANTHER" id="PTHR11346">
    <property type="entry name" value="GALECTIN"/>
    <property type="match status" value="1"/>
</dbReference>
<evidence type="ECO:0000313" key="6">
    <source>
        <dbReference type="Proteomes" id="UP001642540"/>
    </source>
</evidence>